<reference evidence="2" key="1">
    <citation type="journal article" date="2011" name="PLoS Genet.">
        <title>Genomic analysis of the necrotrophic fungal pathogens Sclerotinia sclerotiorum and Botrytis cinerea.</title>
        <authorList>
            <person name="Amselem J."/>
            <person name="Cuomo C.A."/>
            <person name="van Kan J.A."/>
            <person name="Viaud M."/>
            <person name="Benito E.P."/>
            <person name="Couloux A."/>
            <person name="Coutinho P.M."/>
            <person name="de Vries R.P."/>
            <person name="Dyer P.S."/>
            <person name="Fillinger S."/>
            <person name="Fournier E."/>
            <person name="Gout L."/>
            <person name="Hahn M."/>
            <person name="Kohn L."/>
            <person name="Lapalu N."/>
            <person name="Plummer K.M."/>
            <person name="Pradier J.M."/>
            <person name="Quevillon E."/>
            <person name="Sharon A."/>
            <person name="Simon A."/>
            <person name="ten Have A."/>
            <person name="Tudzynski B."/>
            <person name="Tudzynski P."/>
            <person name="Wincker P."/>
            <person name="Andrew M."/>
            <person name="Anthouard V."/>
            <person name="Beever R.E."/>
            <person name="Beffa R."/>
            <person name="Benoit I."/>
            <person name="Bouzid O."/>
            <person name="Brault B."/>
            <person name="Chen Z."/>
            <person name="Choquer M."/>
            <person name="Collemare J."/>
            <person name="Cotton P."/>
            <person name="Danchin E.G."/>
            <person name="Da Silva C."/>
            <person name="Gautier A."/>
            <person name="Giraud C."/>
            <person name="Giraud T."/>
            <person name="Gonzalez C."/>
            <person name="Grossetete S."/>
            <person name="Guldener U."/>
            <person name="Henrissat B."/>
            <person name="Howlett B.J."/>
            <person name="Kodira C."/>
            <person name="Kretschmer M."/>
            <person name="Lappartient A."/>
            <person name="Leroch M."/>
            <person name="Levis C."/>
            <person name="Mauceli E."/>
            <person name="Neuveglise C."/>
            <person name="Oeser B."/>
            <person name="Pearson M."/>
            <person name="Poulain J."/>
            <person name="Poussereau N."/>
            <person name="Quesneville H."/>
            <person name="Rascle C."/>
            <person name="Schumacher J."/>
            <person name="Segurens B."/>
            <person name="Sexton A."/>
            <person name="Silva E."/>
            <person name="Sirven C."/>
            <person name="Soanes D.M."/>
            <person name="Talbot N.J."/>
            <person name="Templeton M."/>
            <person name="Yandava C."/>
            <person name="Yarden O."/>
            <person name="Zeng Q."/>
            <person name="Rollins J.A."/>
            <person name="Lebrun M.H."/>
            <person name="Dickman M."/>
        </authorList>
    </citation>
    <scope>NUCLEOTIDE SEQUENCE [LARGE SCALE GENOMIC DNA]</scope>
    <source>
        <strain evidence="2">T4</strain>
    </source>
</reference>
<dbReference type="AlphaFoldDB" id="G2Y333"/>
<evidence type="ECO:0000313" key="1">
    <source>
        <dbReference type="EMBL" id="CCD47073.1"/>
    </source>
</evidence>
<accession>G2Y333</accession>
<sequence>MHSHEAYYVKLSRMTFYNRIPAYCHTDIVQLRNRSKMLDYEYLQQWSAVMQFVLAEYRYF</sequence>
<dbReference type="HOGENOM" id="CLU_2941441_0_0_1"/>
<gene>
    <name evidence="1" type="ORF">BofuT4_uP039750.1</name>
</gene>
<evidence type="ECO:0000313" key="2">
    <source>
        <dbReference type="Proteomes" id="UP000008177"/>
    </source>
</evidence>
<dbReference type="EMBL" id="FQ790285">
    <property type="protein sequence ID" value="CCD47073.1"/>
    <property type="molecule type" value="Genomic_DNA"/>
</dbReference>
<proteinExistence type="predicted"/>
<protein>
    <submittedName>
        <fullName evidence="1">Uncharacterized protein</fullName>
    </submittedName>
</protein>
<dbReference type="Proteomes" id="UP000008177">
    <property type="component" value="Unplaced contigs"/>
</dbReference>
<name>G2Y333_BOTF4</name>
<dbReference type="InParanoid" id="G2Y333"/>
<organism evidence="1 2">
    <name type="scientific">Botryotinia fuckeliana (strain T4)</name>
    <name type="common">Noble rot fungus</name>
    <name type="synonym">Botrytis cinerea</name>
    <dbReference type="NCBI Taxonomy" id="999810"/>
    <lineage>
        <taxon>Eukaryota</taxon>
        <taxon>Fungi</taxon>
        <taxon>Dikarya</taxon>
        <taxon>Ascomycota</taxon>
        <taxon>Pezizomycotina</taxon>
        <taxon>Leotiomycetes</taxon>
        <taxon>Helotiales</taxon>
        <taxon>Sclerotiniaceae</taxon>
        <taxon>Botrytis</taxon>
    </lineage>
</organism>